<evidence type="ECO:0000256" key="1">
    <source>
        <dbReference type="SAM" id="Phobius"/>
    </source>
</evidence>
<dbReference type="RefSeq" id="WP_074949153.1">
    <property type="nucleotide sequence ID" value="NZ_FPBV01000001.1"/>
</dbReference>
<accession>A0A1I7FX63</accession>
<dbReference type="OrthoDB" id="1877836at2"/>
<evidence type="ECO:0000259" key="2">
    <source>
        <dbReference type="Pfam" id="PF01471"/>
    </source>
</evidence>
<dbReference type="Proteomes" id="UP000183508">
    <property type="component" value="Unassembled WGS sequence"/>
</dbReference>
<proteinExistence type="predicted"/>
<dbReference type="Gene3D" id="1.10.101.10">
    <property type="entry name" value="PGBD-like superfamily/PGBD"/>
    <property type="match status" value="1"/>
</dbReference>
<gene>
    <name evidence="3" type="ORF">SAMN05421543_101498</name>
</gene>
<name>A0A1I7FX63_9BACL</name>
<dbReference type="Pfam" id="PF01471">
    <property type="entry name" value="PG_binding_1"/>
    <property type="match status" value="1"/>
</dbReference>
<reference evidence="4" key="1">
    <citation type="submission" date="2016-10" db="EMBL/GenBank/DDBJ databases">
        <authorList>
            <person name="Varghese N."/>
        </authorList>
    </citation>
    <scope>NUCLEOTIDE SEQUENCE [LARGE SCALE GENOMIC DNA]</scope>
    <source>
        <strain evidence="4">DSM 17980</strain>
    </source>
</reference>
<feature type="domain" description="Peptidoglycan binding-like" evidence="2">
    <location>
        <begin position="48"/>
        <end position="82"/>
    </location>
</feature>
<feature type="transmembrane region" description="Helical" evidence="1">
    <location>
        <begin position="20"/>
        <end position="41"/>
    </location>
</feature>
<keyword evidence="1" id="KW-0812">Transmembrane</keyword>
<keyword evidence="1" id="KW-0472">Membrane</keyword>
<evidence type="ECO:0000313" key="3">
    <source>
        <dbReference type="EMBL" id="SFU40789.1"/>
    </source>
</evidence>
<dbReference type="InterPro" id="IPR036366">
    <property type="entry name" value="PGBDSf"/>
</dbReference>
<dbReference type="InterPro" id="IPR002477">
    <property type="entry name" value="Peptidoglycan-bd-like"/>
</dbReference>
<dbReference type="STRING" id="392015.SAMN05421543_101498"/>
<keyword evidence="1" id="KW-1133">Transmembrane helix</keyword>
<dbReference type="AlphaFoldDB" id="A0A1I7FX63"/>
<organism evidence="3 4">
    <name type="scientific">Alicyclobacillus macrosporangiidus</name>
    <dbReference type="NCBI Taxonomy" id="392015"/>
    <lineage>
        <taxon>Bacteria</taxon>
        <taxon>Bacillati</taxon>
        <taxon>Bacillota</taxon>
        <taxon>Bacilli</taxon>
        <taxon>Bacillales</taxon>
        <taxon>Alicyclobacillaceae</taxon>
        <taxon>Alicyclobacillus</taxon>
    </lineage>
</organism>
<dbReference type="EMBL" id="FPBV01000001">
    <property type="protein sequence ID" value="SFU40789.1"/>
    <property type="molecule type" value="Genomic_DNA"/>
</dbReference>
<evidence type="ECO:0000313" key="4">
    <source>
        <dbReference type="Proteomes" id="UP000183508"/>
    </source>
</evidence>
<dbReference type="SUPFAM" id="SSF47090">
    <property type="entry name" value="PGBD-like"/>
    <property type="match status" value="1"/>
</dbReference>
<protein>
    <submittedName>
        <fullName evidence="3">Putative peptidoglycan binding domain-containing protein</fullName>
    </submittedName>
</protein>
<dbReference type="InterPro" id="IPR036365">
    <property type="entry name" value="PGBD-like_sf"/>
</dbReference>
<sequence>MSSTLMQGHWDYSNNPVVGYGYITSGGVVLAVQLMLFRTFLPNTGTLIRDGYYGPATEAAVKSFQQAEGITVDGVVGPQTWYRFWQKLIVQNDYGTYRLWVWKYNQNQDPSLDLHFMERTAEGDFWCVECQCVSGQTGDGWSGGNYVVMDNTHYSDPYAGSKNCSAAF</sequence>
<keyword evidence="4" id="KW-1185">Reference proteome</keyword>